<evidence type="ECO:0000313" key="3">
    <source>
        <dbReference type="Proteomes" id="UP000246085"/>
    </source>
</evidence>
<dbReference type="InterPro" id="IPR006342">
    <property type="entry name" value="FkbM_mtfrase"/>
</dbReference>
<dbReference type="GO" id="GO:0016197">
    <property type="term" value="P:endosomal transport"/>
    <property type="evidence" value="ECO:0007669"/>
    <property type="project" value="TreeGrafter"/>
</dbReference>
<reference evidence="2 3" key="1">
    <citation type="submission" date="2018-03" db="EMBL/GenBank/DDBJ databases">
        <authorList>
            <person name="Gully D."/>
        </authorList>
    </citation>
    <scope>NUCLEOTIDE SEQUENCE [LARGE SCALE GENOMIC DNA]</scope>
    <source>
        <strain evidence="2">ORS3257</strain>
    </source>
</reference>
<gene>
    <name evidence="2" type="ORF">BRAD3257_3107</name>
</gene>
<dbReference type="GO" id="GO:0006888">
    <property type="term" value="P:endoplasmic reticulum to Golgi vesicle-mediated transport"/>
    <property type="evidence" value="ECO:0007669"/>
    <property type="project" value="TreeGrafter"/>
</dbReference>
<organism evidence="2 3">
    <name type="scientific">Bradyrhizobium vignae</name>
    <dbReference type="NCBI Taxonomy" id="1549949"/>
    <lineage>
        <taxon>Bacteria</taxon>
        <taxon>Pseudomonadati</taxon>
        <taxon>Pseudomonadota</taxon>
        <taxon>Alphaproteobacteria</taxon>
        <taxon>Hyphomicrobiales</taxon>
        <taxon>Nitrobacteraceae</taxon>
        <taxon>Bradyrhizobium</taxon>
    </lineage>
</organism>
<dbReference type="Gene3D" id="3.40.50.150">
    <property type="entry name" value="Vaccinia Virus protein VP39"/>
    <property type="match status" value="1"/>
</dbReference>
<evidence type="ECO:0000313" key="2">
    <source>
        <dbReference type="EMBL" id="SPP94153.1"/>
    </source>
</evidence>
<dbReference type="PANTHER" id="PTHR34009">
    <property type="entry name" value="PROTEIN STAR"/>
    <property type="match status" value="1"/>
</dbReference>
<dbReference type="InterPro" id="IPR053202">
    <property type="entry name" value="EGF_Rcpt_Signaling_Reg"/>
</dbReference>
<dbReference type="EMBL" id="LS398110">
    <property type="protein sequence ID" value="SPP94153.1"/>
    <property type="molecule type" value="Genomic_DNA"/>
</dbReference>
<protein>
    <submittedName>
        <fullName evidence="2">Putative SAM-dependent methyltransferase</fullName>
    </submittedName>
</protein>
<dbReference type="GO" id="GO:0032259">
    <property type="term" value="P:methylation"/>
    <property type="evidence" value="ECO:0007669"/>
    <property type="project" value="UniProtKB-KW"/>
</dbReference>
<feature type="domain" description="Methyltransferase FkbM" evidence="1">
    <location>
        <begin position="55"/>
        <end position="222"/>
    </location>
</feature>
<keyword evidence="2" id="KW-0489">Methyltransferase</keyword>
<dbReference type="Pfam" id="PF05050">
    <property type="entry name" value="Methyltransf_21"/>
    <property type="match status" value="1"/>
</dbReference>
<evidence type="ECO:0000259" key="1">
    <source>
        <dbReference type="Pfam" id="PF05050"/>
    </source>
</evidence>
<sequence length="237" mass="27019">MVEAVVERGRPKVVRVLARTEPVYIQERALTFSQEGEDLILARMFEGRSKGFFVDVGAYHPYRFSNTFLLYNAGWRGINIDATPGSMRAFEQMRSEDINIECFVGNPASEKTFTCYNEPALNTGSQVVLESRVLPSSHYWAVGASTVRPRSLSSILDEYKPRDVTIDILSLDVEGCEEEVLESNDWSRYRPEVIVMEQLSTDVEESMRHPTTSILKDRGYRLVAKAFNSAIFKRNDR</sequence>
<dbReference type="GO" id="GO:0008168">
    <property type="term" value="F:methyltransferase activity"/>
    <property type="evidence" value="ECO:0007669"/>
    <property type="project" value="UniProtKB-KW"/>
</dbReference>
<dbReference type="AlphaFoldDB" id="A0A2U3PYC2"/>
<keyword evidence="2" id="KW-0808">Transferase</keyword>
<dbReference type="PANTHER" id="PTHR34009:SF2">
    <property type="entry name" value="PROTEIN STAR"/>
    <property type="match status" value="1"/>
</dbReference>
<dbReference type="SUPFAM" id="SSF53335">
    <property type="entry name" value="S-adenosyl-L-methionine-dependent methyltransferases"/>
    <property type="match status" value="1"/>
</dbReference>
<dbReference type="Proteomes" id="UP000246085">
    <property type="component" value="Chromosome BRAD3257"/>
</dbReference>
<proteinExistence type="predicted"/>
<dbReference type="KEGG" id="bvz:BRAD3257_3107"/>
<dbReference type="GO" id="GO:0005886">
    <property type="term" value="C:plasma membrane"/>
    <property type="evidence" value="ECO:0007669"/>
    <property type="project" value="TreeGrafter"/>
</dbReference>
<name>A0A2U3PYC2_9BRAD</name>
<dbReference type="GO" id="GO:0005737">
    <property type="term" value="C:cytoplasm"/>
    <property type="evidence" value="ECO:0007669"/>
    <property type="project" value="GOC"/>
</dbReference>
<dbReference type="InterPro" id="IPR029063">
    <property type="entry name" value="SAM-dependent_MTases_sf"/>
</dbReference>
<accession>A0A2U3PYC2</accession>